<dbReference type="GO" id="GO:0006281">
    <property type="term" value="P:DNA repair"/>
    <property type="evidence" value="ECO:0007669"/>
    <property type="project" value="UniProtKB-KW"/>
</dbReference>
<evidence type="ECO:0000256" key="5">
    <source>
        <dbReference type="ARBA" id="ARBA00022603"/>
    </source>
</evidence>
<dbReference type="SUPFAM" id="SSF46767">
    <property type="entry name" value="Methylated DNA-protein cysteine methyltransferase, C-terminal domain"/>
    <property type="match status" value="1"/>
</dbReference>
<dbReference type="OrthoDB" id="1907495at2759"/>
<dbReference type="Proteomes" id="UP000075714">
    <property type="component" value="Unassembled WGS sequence"/>
</dbReference>
<organism evidence="14 15">
    <name type="scientific">Gonium pectorale</name>
    <name type="common">Green alga</name>
    <dbReference type="NCBI Taxonomy" id="33097"/>
    <lineage>
        <taxon>Eukaryota</taxon>
        <taxon>Viridiplantae</taxon>
        <taxon>Chlorophyta</taxon>
        <taxon>core chlorophytes</taxon>
        <taxon>Chlorophyceae</taxon>
        <taxon>CS clade</taxon>
        <taxon>Chlamydomonadales</taxon>
        <taxon>Volvocaceae</taxon>
        <taxon>Gonium</taxon>
    </lineage>
</organism>
<sequence length="150" mass="16079">MAKRKRPVEESSAAEATAGKPTRTPTEFEARLYKLCKCIPAGKVSTYGAMAAVLKTAPRAVGQALRRNPFAPTVPCHRVVAADLDIGGFSGGWGIADPKVQRKRQLLEGEGIQFNGSVVRCAEFVLGPEQLQRLMSQSEATPSARVPAED</sequence>
<dbReference type="PANTHER" id="PTHR10815">
    <property type="entry name" value="METHYLATED-DNA--PROTEIN-CYSTEINE METHYLTRANSFERASE"/>
    <property type="match status" value="1"/>
</dbReference>
<evidence type="ECO:0000259" key="13">
    <source>
        <dbReference type="Pfam" id="PF01035"/>
    </source>
</evidence>
<dbReference type="Pfam" id="PF01035">
    <property type="entry name" value="DNA_binding_1"/>
    <property type="match status" value="1"/>
</dbReference>
<dbReference type="AlphaFoldDB" id="A0A150GKF5"/>
<evidence type="ECO:0000256" key="8">
    <source>
        <dbReference type="ARBA" id="ARBA00023204"/>
    </source>
</evidence>
<feature type="region of interest" description="Disordered" evidence="12">
    <location>
        <begin position="1"/>
        <end position="24"/>
    </location>
</feature>
<comment type="catalytic activity">
    <reaction evidence="1">
        <text>a 4-O-methyl-thymidine in DNA + L-cysteinyl-[protein] = a thymidine in DNA + S-methyl-L-cysteinyl-[protein]</text>
        <dbReference type="Rhea" id="RHEA:53428"/>
        <dbReference type="Rhea" id="RHEA-COMP:10131"/>
        <dbReference type="Rhea" id="RHEA-COMP:10132"/>
        <dbReference type="Rhea" id="RHEA-COMP:13555"/>
        <dbReference type="Rhea" id="RHEA-COMP:13556"/>
        <dbReference type="ChEBI" id="CHEBI:29950"/>
        <dbReference type="ChEBI" id="CHEBI:82612"/>
        <dbReference type="ChEBI" id="CHEBI:137386"/>
        <dbReference type="ChEBI" id="CHEBI:137387"/>
        <dbReference type="EC" id="2.1.1.63"/>
    </reaction>
</comment>
<evidence type="ECO:0000313" key="14">
    <source>
        <dbReference type="EMBL" id="KXZ50195.1"/>
    </source>
</evidence>
<keyword evidence="6" id="KW-0808">Transferase</keyword>
<dbReference type="PANTHER" id="PTHR10815:SF13">
    <property type="entry name" value="METHYLATED-DNA--PROTEIN-CYSTEINE METHYLTRANSFERASE"/>
    <property type="match status" value="1"/>
</dbReference>
<protein>
    <recommendedName>
        <fullName evidence="4">Methylated-DNA--protein-cysteine methyltransferase</fullName>
        <ecNumber evidence="3">2.1.1.63</ecNumber>
    </recommendedName>
    <alternativeName>
        <fullName evidence="9">6-O-methylguanine-DNA methyltransferase</fullName>
    </alternativeName>
    <alternativeName>
        <fullName evidence="10">O-6-methylguanine-DNA-alkyltransferase</fullName>
    </alternativeName>
</protein>
<dbReference type="STRING" id="33097.A0A150GKF5"/>
<proteinExistence type="inferred from homology"/>
<dbReference type="GO" id="GO:0032259">
    <property type="term" value="P:methylation"/>
    <property type="evidence" value="ECO:0007669"/>
    <property type="project" value="UniProtKB-KW"/>
</dbReference>
<dbReference type="EMBL" id="LSYV01000018">
    <property type="protein sequence ID" value="KXZ50195.1"/>
    <property type="molecule type" value="Genomic_DNA"/>
</dbReference>
<dbReference type="Gene3D" id="1.10.10.10">
    <property type="entry name" value="Winged helix-like DNA-binding domain superfamily/Winged helix DNA-binding domain"/>
    <property type="match status" value="1"/>
</dbReference>
<evidence type="ECO:0000256" key="3">
    <source>
        <dbReference type="ARBA" id="ARBA00011918"/>
    </source>
</evidence>
<gene>
    <name evidence="14" type="ORF">GPECTOR_17g832</name>
</gene>
<comment type="catalytic activity">
    <reaction evidence="11">
        <text>a 6-O-methyl-2'-deoxyguanosine in DNA + L-cysteinyl-[protein] = S-methyl-L-cysteinyl-[protein] + a 2'-deoxyguanosine in DNA</text>
        <dbReference type="Rhea" id="RHEA:24000"/>
        <dbReference type="Rhea" id="RHEA-COMP:10131"/>
        <dbReference type="Rhea" id="RHEA-COMP:10132"/>
        <dbReference type="Rhea" id="RHEA-COMP:11367"/>
        <dbReference type="Rhea" id="RHEA-COMP:11368"/>
        <dbReference type="ChEBI" id="CHEBI:29950"/>
        <dbReference type="ChEBI" id="CHEBI:82612"/>
        <dbReference type="ChEBI" id="CHEBI:85445"/>
        <dbReference type="ChEBI" id="CHEBI:85448"/>
        <dbReference type="EC" id="2.1.1.63"/>
    </reaction>
</comment>
<dbReference type="CDD" id="cd06445">
    <property type="entry name" value="ATase"/>
    <property type="match status" value="1"/>
</dbReference>
<evidence type="ECO:0000256" key="10">
    <source>
        <dbReference type="ARBA" id="ARBA00031621"/>
    </source>
</evidence>
<dbReference type="InterPro" id="IPR014048">
    <property type="entry name" value="MethylDNA_cys_MeTrfase_DNA-bd"/>
</dbReference>
<dbReference type="GO" id="GO:0003908">
    <property type="term" value="F:methylated-DNA-[protein]-cysteine S-methyltransferase activity"/>
    <property type="evidence" value="ECO:0007669"/>
    <property type="project" value="UniProtKB-EC"/>
</dbReference>
<dbReference type="EC" id="2.1.1.63" evidence="3"/>
<keyword evidence="7" id="KW-0227">DNA damage</keyword>
<name>A0A150GKF5_GONPE</name>
<dbReference type="InterPro" id="IPR036388">
    <property type="entry name" value="WH-like_DNA-bd_sf"/>
</dbReference>
<feature type="domain" description="Methylated-DNA-[protein]-cysteine S-methyltransferase DNA binding" evidence="13">
    <location>
        <begin position="27"/>
        <end position="112"/>
    </location>
</feature>
<evidence type="ECO:0000256" key="9">
    <source>
        <dbReference type="ARBA" id="ARBA00030795"/>
    </source>
</evidence>
<evidence type="ECO:0000256" key="12">
    <source>
        <dbReference type="SAM" id="MobiDB-lite"/>
    </source>
</evidence>
<evidence type="ECO:0000313" key="15">
    <source>
        <dbReference type="Proteomes" id="UP000075714"/>
    </source>
</evidence>
<evidence type="ECO:0000256" key="1">
    <source>
        <dbReference type="ARBA" id="ARBA00001286"/>
    </source>
</evidence>
<comment type="caution">
    <text evidence="14">The sequence shown here is derived from an EMBL/GenBank/DDBJ whole genome shotgun (WGS) entry which is preliminary data.</text>
</comment>
<reference evidence="15" key="1">
    <citation type="journal article" date="2016" name="Nat. Commun.">
        <title>The Gonium pectorale genome demonstrates co-option of cell cycle regulation during the evolution of multicellularity.</title>
        <authorList>
            <person name="Hanschen E.R."/>
            <person name="Marriage T.N."/>
            <person name="Ferris P.J."/>
            <person name="Hamaji T."/>
            <person name="Toyoda A."/>
            <person name="Fujiyama A."/>
            <person name="Neme R."/>
            <person name="Noguchi H."/>
            <person name="Minakuchi Y."/>
            <person name="Suzuki M."/>
            <person name="Kawai-Toyooka H."/>
            <person name="Smith D.R."/>
            <person name="Sparks H."/>
            <person name="Anderson J."/>
            <person name="Bakaric R."/>
            <person name="Luria V."/>
            <person name="Karger A."/>
            <person name="Kirschner M.W."/>
            <person name="Durand P.M."/>
            <person name="Michod R.E."/>
            <person name="Nozaki H."/>
            <person name="Olson B.J."/>
        </authorList>
    </citation>
    <scope>NUCLEOTIDE SEQUENCE [LARGE SCALE GENOMIC DNA]</scope>
    <source>
        <strain evidence="15">NIES-2863</strain>
    </source>
</reference>
<dbReference type="InterPro" id="IPR036217">
    <property type="entry name" value="MethylDNA_cys_MeTrfase_DNAb"/>
</dbReference>
<keyword evidence="15" id="KW-1185">Reference proteome</keyword>
<accession>A0A150GKF5</accession>
<keyword evidence="8" id="KW-0234">DNA repair</keyword>
<dbReference type="PROSITE" id="PS00374">
    <property type="entry name" value="MGMT"/>
    <property type="match status" value="1"/>
</dbReference>
<evidence type="ECO:0000256" key="7">
    <source>
        <dbReference type="ARBA" id="ARBA00022763"/>
    </source>
</evidence>
<dbReference type="NCBIfam" id="TIGR00589">
    <property type="entry name" value="ogt"/>
    <property type="match status" value="1"/>
</dbReference>
<comment type="similarity">
    <text evidence="2">Belongs to the MGMT family.</text>
</comment>
<evidence type="ECO:0000256" key="6">
    <source>
        <dbReference type="ARBA" id="ARBA00022679"/>
    </source>
</evidence>
<dbReference type="InterPro" id="IPR001497">
    <property type="entry name" value="MethylDNA_cys_MeTrfase_AS"/>
</dbReference>
<evidence type="ECO:0000256" key="4">
    <source>
        <dbReference type="ARBA" id="ARBA00015377"/>
    </source>
</evidence>
<evidence type="ECO:0000256" key="2">
    <source>
        <dbReference type="ARBA" id="ARBA00008711"/>
    </source>
</evidence>
<evidence type="ECO:0000256" key="11">
    <source>
        <dbReference type="ARBA" id="ARBA00049348"/>
    </source>
</evidence>
<keyword evidence="5" id="KW-0489">Methyltransferase</keyword>